<dbReference type="AlphaFoldDB" id="A0A845M892"/>
<keyword evidence="1" id="KW-0808">Transferase</keyword>
<keyword evidence="1" id="KW-0418">Kinase</keyword>
<name>A0A845M892_9RHOB</name>
<dbReference type="NCBIfam" id="NF006746">
    <property type="entry name" value="PRK09270.1-5"/>
    <property type="match status" value="1"/>
</dbReference>
<proteinExistence type="predicted"/>
<reference evidence="1 2" key="1">
    <citation type="submission" date="2019-12" db="EMBL/GenBank/DDBJ databases">
        <title>Maritimibacter sp. nov. sp. isolated from sea sand.</title>
        <authorList>
            <person name="Kim J."/>
            <person name="Jeong S.E."/>
            <person name="Jung H.S."/>
            <person name="Jeon C.O."/>
        </authorList>
    </citation>
    <scope>NUCLEOTIDE SEQUENCE [LARGE SCALE GENOMIC DNA]</scope>
    <source>
        <strain evidence="1 2">DP07</strain>
    </source>
</reference>
<gene>
    <name evidence="1" type="ORF">GQE99_18260</name>
</gene>
<dbReference type="RefSeq" id="WP_161353199.1">
    <property type="nucleotide sequence ID" value="NZ_WTUX01000019.1"/>
</dbReference>
<protein>
    <submittedName>
        <fullName evidence="1">Nucleoside/nucleotide kinase family protein</fullName>
    </submittedName>
</protein>
<dbReference type="Gene3D" id="3.40.50.300">
    <property type="entry name" value="P-loop containing nucleotide triphosphate hydrolases"/>
    <property type="match status" value="1"/>
</dbReference>
<organism evidence="1 2">
    <name type="scientific">Maritimibacter harenae</name>
    <dbReference type="NCBI Taxonomy" id="2606218"/>
    <lineage>
        <taxon>Bacteria</taxon>
        <taxon>Pseudomonadati</taxon>
        <taxon>Pseudomonadota</taxon>
        <taxon>Alphaproteobacteria</taxon>
        <taxon>Rhodobacterales</taxon>
        <taxon>Roseobacteraceae</taxon>
        <taxon>Maritimibacter</taxon>
    </lineage>
</organism>
<accession>A0A845M892</accession>
<comment type="caution">
    <text evidence="1">The sequence shown here is derived from an EMBL/GenBank/DDBJ whole genome shotgun (WGS) entry which is preliminary data.</text>
</comment>
<keyword evidence="2" id="KW-1185">Reference proteome</keyword>
<dbReference type="PANTHER" id="PTHR10285">
    <property type="entry name" value="URIDINE KINASE"/>
    <property type="match status" value="1"/>
</dbReference>
<dbReference type="GO" id="GO:0016301">
    <property type="term" value="F:kinase activity"/>
    <property type="evidence" value="ECO:0007669"/>
    <property type="project" value="UniProtKB-KW"/>
</dbReference>
<dbReference type="Proteomes" id="UP000467322">
    <property type="component" value="Unassembled WGS sequence"/>
</dbReference>
<evidence type="ECO:0000313" key="1">
    <source>
        <dbReference type="EMBL" id="MZR14968.1"/>
    </source>
</evidence>
<sequence length="206" mass="22268">MARTAQAALADLPAGRKMVALAGPPAAGKTTVSRLLCDRLNADGRSAVVLPMDGFHLDNRLLETRGLLDRKGAPETFDAAGFARAVARAVAGEPLVFPVFDRRRDIAIAGAGFLPAETEFVLVEGNYLLLDRDPWAALAAMWDFAIWIDAPEADLEQRLVQRWRDEGLDEAQARARAVNNDLPNAQMIMARRGACDLHLSADPLAG</sequence>
<dbReference type="EMBL" id="WTUX01000019">
    <property type="protein sequence ID" value="MZR14968.1"/>
    <property type="molecule type" value="Genomic_DNA"/>
</dbReference>
<dbReference type="SUPFAM" id="SSF52540">
    <property type="entry name" value="P-loop containing nucleoside triphosphate hydrolases"/>
    <property type="match status" value="1"/>
</dbReference>
<evidence type="ECO:0000313" key="2">
    <source>
        <dbReference type="Proteomes" id="UP000467322"/>
    </source>
</evidence>
<dbReference type="InterPro" id="IPR027417">
    <property type="entry name" value="P-loop_NTPase"/>
</dbReference>